<proteinExistence type="predicted"/>
<evidence type="ECO:0000313" key="2">
    <source>
        <dbReference type="Proteomes" id="UP000034581"/>
    </source>
</evidence>
<name>A0A0G0EPA6_UNCC3</name>
<dbReference type="Proteomes" id="UP000034581">
    <property type="component" value="Unassembled WGS sequence"/>
</dbReference>
<dbReference type="EMBL" id="LBQB01000009">
    <property type="protein sequence ID" value="KKP69112.1"/>
    <property type="molecule type" value="Genomic_DNA"/>
</dbReference>
<sequence length="296" mass="35078">MIFIMTESEQAVLKTIIYSDIFEYALKKEEIFNYLIGKRLSLNNIDKILNFLIRKKIVVEEKGYYYLKQEKSLAQLRQKRADISRKKIIKAQKWARFLKLNPYLKMVAITGTLAVENADVGDDIDLMLVFSKNRLFLGRIIEYVVLKLIGKRRNPQQKEAQDLLCPNLYLSEENIHIEDQNLFIAHEIVQMKLLWDRGGTYKLFIEKNLWTNNFLPNWQKKFEVNSGNSGERKIKNGFIIFDLLEKIAKNMQLKYMRKKISSEKISDKALYFHPHDVKKEIMENYQHKLTQFGLSE</sequence>
<dbReference type="AlphaFoldDB" id="A0A0G0EPA6"/>
<accession>A0A0G0EPA6</accession>
<protein>
    <recommendedName>
        <fullName evidence="3">Polymerase nucleotidyl transferase domain-containing protein</fullName>
    </recommendedName>
</protein>
<dbReference type="STRING" id="1618350.UR67_C0009G0039"/>
<evidence type="ECO:0008006" key="3">
    <source>
        <dbReference type="Google" id="ProtNLM"/>
    </source>
</evidence>
<organism evidence="1 2">
    <name type="scientific">candidate division CPR3 bacterium GW2011_GWF2_35_18</name>
    <dbReference type="NCBI Taxonomy" id="1618350"/>
    <lineage>
        <taxon>Bacteria</taxon>
        <taxon>Bacteria division CPR3</taxon>
    </lineage>
</organism>
<reference evidence="1 2" key="1">
    <citation type="journal article" date="2015" name="Nature">
        <title>rRNA introns, odd ribosomes, and small enigmatic genomes across a large radiation of phyla.</title>
        <authorList>
            <person name="Brown C.T."/>
            <person name="Hug L.A."/>
            <person name="Thomas B.C."/>
            <person name="Sharon I."/>
            <person name="Castelle C.J."/>
            <person name="Singh A."/>
            <person name="Wilkins M.J."/>
            <person name="Williams K.H."/>
            <person name="Banfield J.F."/>
        </authorList>
    </citation>
    <scope>NUCLEOTIDE SEQUENCE [LARGE SCALE GENOMIC DNA]</scope>
</reference>
<evidence type="ECO:0000313" key="1">
    <source>
        <dbReference type="EMBL" id="KKP69112.1"/>
    </source>
</evidence>
<gene>
    <name evidence="1" type="ORF">UR67_C0009G0039</name>
</gene>
<comment type="caution">
    <text evidence="1">The sequence shown here is derived from an EMBL/GenBank/DDBJ whole genome shotgun (WGS) entry which is preliminary data.</text>
</comment>